<dbReference type="EnsemblMetazoa" id="SSS_1522s_mrna">
    <property type="protein sequence ID" value="KAF7494778.1"/>
    <property type="gene ID" value="SSS_1522"/>
</dbReference>
<dbReference type="AlphaFoldDB" id="A0A834RDQ3"/>
<organism evidence="1">
    <name type="scientific">Sarcoptes scabiei</name>
    <name type="common">Itch mite</name>
    <name type="synonym">Acarus scabiei</name>
    <dbReference type="NCBI Taxonomy" id="52283"/>
    <lineage>
        <taxon>Eukaryota</taxon>
        <taxon>Metazoa</taxon>
        <taxon>Ecdysozoa</taxon>
        <taxon>Arthropoda</taxon>
        <taxon>Chelicerata</taxon>
        <taxon>Arachnida</taxon>
        <taxon>Acari</taxon>
        <taxon>Acariformes</taxon>
        <taxon>Sarcoptiformes</taxon>
        <taxon>Astigmata</taxon>
        <taxon>Psoroptidia</taxon>
        <taxon>Sarcoptoidea</taxon>
        <taxon>Sarcoptidae</taxon>
        <taxon>Sarcoptinae</taxon>
        <taxon>Sarcoptes</taxon>
    </lineage>
</organism>
<dbReference type="EMBL" id="WVUK01000052">
    <property type="protein sequence ID" value="KAF7494778.1"/>
    <property type="molecule type" value="Genomic_DNA"/>
</dbReference>
<accession>A0A834RDQ3</accession>
<reference evidence="1" key="2">
    <citation type="submission" date="2020-01" db="EMBL/GenBank/DDBJ databases">
        <authorList>
            <person name="Korhonen P.K.K."/>
            <person name="Guangxu M.G."/>
            <person name="Wang T.W."/>
            <person name="Stroehlein A.J.S."/>
            <person name="Young N.D."/>
            <person name="Ang C.-S.A."/>
            <person name="Fernando D.W.F."/>
            <person name="Lu H.L."/>
            <person name="Taylor S.T."/>
            <person name="Ehtesham M.E.M."/>
            <person name="Najaraj S.H.N."/>
            <person name="Harsha G.H.G."/>
            <person name="Madugundu A.M."/>
            <person name="Renuse S.R."/>
            <person name="Holt D.H."/>
            <person name="Pandey A.P."/>
            <person name="Papenfuss A.P."/>
            <person name="Gasser R.B.G."/>
            <person name="Fischer K.F."/>
        </authorList>
    </citation>
    <scope>NUCLEOTIDE SEQUENCE</scope>
    <source>
        <strain evidence="1">SSS_KF_BRIS2020</strain>
    </source>
</reference>
<evidence type="ECO:0000313" key="3">
    <source>
        <dbReference type="Proteomes" id="UP000070412"/>
    </source>
</evidence>
<evidence type="ECO:0000313" key="1">
    <source>
        <dbReference type="EMBL" id="KAF7494778.1"/>
    </source>
</evidence>
<dbReference type="Proteomes" id="UP000070412">
    <property type="component" value="Unassembled WGS sequence"/>
</dbReference>
<proteinExistence type="predicted"/>
<reference evidence="2" key="3">
    <citation type="submission" date="2022-06" db="UniProtKB">
        <authorList>
            <consortium name="EnsemblMetazoa"/>
        </authorList>
    </citation>
    <scope>IDENTIFICATION</scope>
</reference>
<sequence>MRMVMMAEIDSDFDRKTSPIASSLPNSINKTKSSLNKSLQLLSSELLSSSQTLSQQASLSSSSPSMRTFRTFSKHCARRKQANPRRKQQVIFVCLDQQQQQHHNHHRFDRICSNIRMLAEDNRKFQGTFEPNSSNGRQFDRFSVDNAFIANK</sequence>
<name>A0A834RDQ3_SARSC</name>
<evidence type="ECO:0000313" key="2">
    <source>
        <dbReference type="EnsemblMetazoa" id="KAF7494778.1"/>
    </source>
</evidence>
<protein>
    <submittedName>
        <fullName evidence="1 2">Uncharacterized protein</fullName>
    </submittedName>
</protein>
<reference evidence="3" key="1">
    <citation type="journal article" date="2020" name="PLoS Negl. Trop. Dis.">
        <title>High-quality nuclear genome for Sarcoptes scabiei-A critical resource for a neglected parasite.</title>
        <authorList>
            <person name="Korhonen P.K."/>
            <person name="Gasser R.B."/>
            <person name="Ma G."/>
            <person name="Wang T."/>
            <person name="Stroehlein A.J."/>
            <person name="Young N.D."/>
            <person name="Ang C.S."/>
            <person name="Fernando D.D."/>
            <person name="Lu H.C."/>
            <person name="Taylor S."/>
            <person name="Reynolds S.L."/>
            <person name="Mofiz E."/>
            <person name="Najaraj S.H."/>
            <person name="Gowda H."/>
            <person name="Madugundu A."/>
            <person name="Renuse S."/>
            <person name="Holt D."/>
            <person name="Pandey A."/>
            <person name="Papenfuss A.T."/>
            <person name="Fischer K."/>
        </authorList>
    </citation>
    <scope>NUCLEOTIDE SEQUENCE [LARGE SCALE GENOMIC DNA]</scope>
</reference>
<keyword evidence="3" id="KW-1185">Reference proteome</keyword>
<gene>
    <name evidence="1" type="ORF">SSS_1522</name>
</gene>